<evidence type="ECO:0000313" key="2">
    <source>
        <dbReference type="EMBL" id="KAF7729351.1"/>
    </source>
</evidence>
<dbReference type="InterPro" id="IPR011022">
    <property type="entry name" value="Arrestin_C-like"/>
</dbReference>
<evidence type="ECO:0000313" key="3">
    <source>
        <dbReference type="Proteomes" id="UP000605846"/>
    </source>
</evidence>
<comment type="caution">
    <text evidence="2">The sequence shown here is derived from an EMBL/GenBank/DDBJ whole genome shotgun (WGS) entry which is preliminary data.</text>
</comment>
<dbReference type="Gene3D" id="2.60.40.640">
    <property type="match status" value="2"/>
</dbReference>
<dbReference type="OrthoDB" id="2333384at2759"/>
<dbReference type="AlphaFoldDB" id="A0A8H7BV10"/>
<name>A0A8H7BV10_9FUNG</name>
<dbReference type="GO" id="GO:0015031">
    <property type="term" value="P:protein transport"/>
    <property type="evidence" value="ECO:0007669"/>
    <property type="project" value="TreeGrafter"/>
</dbReference>
<evidence type="ECO:0000259" key="1">
    <source>
        <dbReference type="SMART" id="SM01017"/>
    </source>
</evidence>
<dbReference type="Pfam" id="PF02752">
    <property type="entry name" value="Arrestin_C"/>
    <property type="match status" value="1"/>
</dbReference>
<gene>
    <name evidence="2" type="ORF">EC973_004607</name>
</gene>
<dbReference type="InterPro" id="IPR014756">
    <property type="entry name" value="Ig_E-set"/>
</dbReference>
<dbReference type="PANTHER" id="PTHR11188">
    <property type="entry name" value="ARRESTIN DOMAIN CONTAINING PROTEIN"/>
    <property type="match status" value="1"/>
</dbReference>
<dbReference type="Proteomes" id="UP000605846">
    <property type="component" value="Unassembled WGS sequence"/>
</dbReference>
<dbReference type="GO" id="GO:0005737">
    <property type="term" value="C:cytoplasm"/>
    <property type="evidence" value="ECO:0007669"/>
    <property type="project" value="TreeGrafter"/>
</dbReference>
<protein>
    <recommendedName>
        <fullName evidence="1">Arrestin C-terminal-like domain-containing protein</fullName>
    </recommendedName>
</protein>
<sequence>MPNAHNIPEISISLLPEFGWAVKDEPVYGPGSVFQGAVHIRLSAPVKAERLILGFRAIESIPAFESCPGVFRFKQHQIFGVQLVLWDSKGIPERLCETTYRFPFTIQMPLVNFPPSADHTYYRCRFELVANLDCKPAPAITLRNITYMPFLETSLLKSPLIKTTSRGSVTASMQLSTLDYVPGDPIDVNVHLLVSKKSPATRISVKLCQTTKCLIMEDVPEETKIVCSAIEAIESTKTISLQIPVDVTPSFCYSRFASVTYKLRVEVERKGLFSSNLKFEDIPVNIGTLGYGIRCSEDLQVYSAYVQQHQLDSSQVNSMPKPHFMRSVEYENALPLYESGRLPSYNEIYTSTTAVV</sequence>
<dbReference type="InterPro" id="IPR050357">
    <property type="entry name" value="Arrestin_domain-protein"/>
</dbReference>
<accession>A0A8H7BV10</accession>
<organism evidence="2 3">
    <name type="scientific">Apophysomyces ossiformis</name>
    <dbReference type="NCBI Taxonomy" id="679940"/>
    <lineage>
        <taxon>Eukaryota</taxon>
        <taxon>Fungi</taxon>
        <taxon>Fungi incertae sedis</taxon>
        <taxon>Mucoromycota</taxon>
        <taxon>Mucoromycotina</taxon>
        <taxon>Mucoromycetes</taxon>
        <taxon>Mucorales</taxon>
        <taxon>Mucorineae</taxon>
        <taxon>Mucoraceae</taxon>
        <taxon>Apophysomyces</taxon>
    </lineage>
</organism>
<dbReference type="SMART" id="SM01017">
    <property type="entry name" value="Arrestin_C"/>
    <property type="match status" value="1"/>
</dbReference>
<reference evidence="2" key="1">
    <citation type="submission" date="2020-01" db="EMBL/GenBank/DDBJ databases">
        <title>Genome Sequencing of Three Apophysomyces-Like Fungal Strains Confirms a Novel Fungal Genus in the Mucoromycota with divergent Burkholderia-like Endosymbiotic Bacteria.</title>
        <authorList>
            <person name="Stajich J.E."/>
            <person name="Macias A.M."/>
            <person name="Carter-House D."/>
            <person name="Lovett B."/>
            <person name="Kasson L.R."/>
            <person name="Berry K."/>
            <person name="Grigoriev I."/>
            <person name="Chang Y."/>
            <person name="Spatafora J."/>
            <person name="Kasson M.T."/>
        </authorList>
    </citation>
    <scope>NUCLEOTIDE SEQUENCE</scope>
    <source>
        <strain evidence="2">NRRL A-21654</strain>
    </source>
</reference>
<keyword evidence="3" id="KW-1185">Reference proteome</keyword>
<feature type="domain" description="Arrestin C-terminal-like" evidence="1">
    <location>
        <begin position="165"/>
        <end position="291"/>
    </location>
</feature>
<dbReference type="EMBL" id="JABAYA010000026">
    <property type="protein sequence ID" value="KAF7729351.1"/>
    <property type="molecule type" value="Genomic_DNA"/>
</dbReference>
<dbReference type="InterPro" id="IPR014752">
    <property type="entry name" value="Arrestin-like_C"/>
</dbReference>
<dbReference type="PANTHER" id="PTHR11188:SF17">
    <property type="entry name" value="FI21816P1"/>
    <property type="match status" value="1"/>
</dbReference>
<dbReference type="SUPFAM" id="SSF81296">
    <property type="entry name" value="E set domains"/>
    <property type="match status" value="1"/>
</dbReference>
<proteinExistence type="predicted"/>